<dbReference type="Proteomes" id="UP000708208">
    <property type="component" value="Unassembled WGS sequence"/>
</dbReference>
<gene>
    <name evidence="1" type="ORF">AFUS01_LOCUS12410</name>
</gene>
<protein>
    <submittedName>
        <fullName evidence="1">Uncharacterized protein</fullName>
    </submittedName>
</protein>
<sequence length="42" mass="4668">CLRNSSRSSLSSSAALAVDTIISDAYKNNICKKETPRAYYNR</sequence>
<comment type="caution">
    <text evidence="1">The sequence shown here is derived from an EMBL/GenBank/DDBJ whole genome shotgun (WGS) entry which is preliminary data.</text>
</comment>
<keyword evidence="2" id="KW-1185">Reference proteome</keyword>
<dbReference type="AlphaFoldDB" id="A0A8J2JWJ3"/>
<reference evidence="1" key="1">
    <citation type="submission" date="2021-06" db="EMBL/GenBank/DDBJ databases">
        <authorList>
            <person name="Hodson N. C."/>
            <person name="Mongue J. A."/>
            <person name="Jaron S. K."/>
        </authorList>
    </citation>
    <scope>NUCLEOTIDE SEQUENCE</scope>
</reference>
<feature type="non-terminal residue" evidence="1">
    <location>
        <position position="1"/>
    </location>
</feature>
<dbReference type="EMBL" id="CAJVCH010097797">
    <property type="protein sequence ID" value="CAG7723315.1"/>
    <property type="molecule type" value="Genomic_DNA"/>
</dbReference>
<proteinExistence type="predicted"/>
<accession>A0A8J2JWJ3</accession>
<organism evidence="1 2">
    <name type="scientific">Allacma fusca</name>
    <dbReference type="NCBI Taxonomy" id="39272"/>
    <lineage>
        <taxon>Eukaryota</taxon>
        <taxon>Metazoa</taxon>
        <taxon>Ecdysozoa</taxon>
        <taxon>Arthropoda</taxon>
        <taxon>Hexapoda</taxon>
        <taxon>Collembola</taxon>
        <taxon>Symphypleona</taxon>
        <taxon>Sminthuridae</taxon>
        <taxon>Allacma</taxon>
    </lineage>
</organism>
<name>A0A8J2JWJ3_9HEXA</name>
<evidence type="ECO:0000313" key="2">
    <source>
        <dbReference type="Proteomes" id="UP000708208"/>
    </source>
</evidence>
<evidence type="ECO:0000313" key="1">
    <source>
        <dbReference type="EMBL" id="CAG7723315.1"/>
    </source>
</evidence>